<feature type="compositionally biased region" description="Low complexity" evidence="1">
    <location>
        <begin position="315"/>
        <end position="328"/>
    </location>
</feature>
<feature type="region of interest" description="Disordered" evidence="1">
    <location>
        <begin position="69"/>
        <end position="94"/>
    </location>
</feature>
<comment type="caution">
    <text evidence="3">The sequence shown here is derived from an EMBL/GenBank/DDBJ whole genome shotgun (WGS) entry which is preliminary data.</text>
</comment>
<proteinExistence type="predicted"/>
<sequence>MPAYRRMKRQDISVSGLSDEGVTLADTSAAATVTNIAFDTGTDSAADYTGPVPGLVGTSSVVVTDAAKATSDASPTSSSSTPSSSAESSSNTSTNDVSLGTVIGACVGAFIGAAVIVLFGVWLYHRSTPRKRARARSMSALSNVRGDRARSQSGNEFWNKLGHGRDRESVGSDQWASQETKQVDGGITRMENLFKKSPSIRTAYTHTTEKSSSDDHPLPSSFAAYHPNLARELAGAGTDEYEVPKPFLHRIDTAPAFSWHESTTASFASLKSSNAEGRMSPYSVAIPTPPAQASPMHRWESAEVVNYEPGMDANPFFPSTSEEPSTPSDSRRSIGNPFFNAHQEGTYRRRSSSNLTPKKDKGKARAVPSIVEHQTAEIVQDPFEDADPFSDPVAPRASAMTTMTATTTHNSMSSTNDRALQSLIAVLEHPPAGSLPPHRHESYMTTSSAYSDASDVMGTPPVTPSNDPNNFAR</sequence>
<protein>
    <submittedName>
        <fullName evidence="3">Uncharacterized protein</fullName>
    </submittedName>
</protein>
<keyword evidence="2" id="KW-0472">Membrane</keyword>
<keyword evidence="2" id="KW-0812">Transmembrane</keyword>
<name>A0A550CJ33_9AGAR</name>
<keyword evidence="4" id="KW-1185">Reference proteome</keyword>
<evidence type="ECO:0000313" key="4">
    <source>
        <dbReference type="Proteomes" id="UP000320762"/>
    </source>
</evidence>
<keyword evidence="2" id="KW-1133">Transmembrane helix</keyword>
<evidence type="ECO:0000313" key="3">
    <source>
        <dbReference type="EMBL" id="TRM64831.1"/>
    </source>
</evidence>
<dbReference type="EMBL" id="VDMD01000006">
    <property type="protein sequence ID" value="TRM64831.1"/>
    <property type="molecule type" value="Genomic_DNA"/>
</dbReference>
<feature type="compositionally biased region" description="Polar residues" evidence="1">
    <location>
        <begin position="464"/>
        <end position="473"/>
    </location>
</feature>
<reference evidence="3 4" key="1">
    <citation type="journal article" date="2019" name="New Phytol.">
        <title>Comparative genomics reveals unique wood-decay strategies and fruiting body development in the Schizophyllaceae.</title>
        <authorList>
            <person name="Almasi E."/>
            <person name="Sahu N."/>
            <person name="Krizsan K."/>
            <person name="Balint B."/>
            <person name="Kovacs G.M."/>
            <person name="Kiss B."/>
            <person name="Cseklye J."/>
            <person name="Drula E."/>
            <person name="Henrissat B."/>
            <person name="Nagy I."/>
            <person name="Chovatia M."/>
            <person name="Adam C."/>
            <person name="LaButti K."/>
            <person name="Lipzen A."/>
            <person name="Riley R."/>
            <person name="Grigoriev I.V."/>
            <person name="Nagy L.G."/>
        </authorList>
    </citation>
    <scope>NUCLEOTIDE SEQUENCE [LARGE SCALE GENOMIC DNA]</scope>
    <source>
        <strain evidence="3 4">NL-1724</strain>
    </source>
</reference>
<dbReference type="OrthoDB" id="2670057at2759"/>
<feature type="transmembrane region" description="Helical" evidence="2">
    <location>
        <begin position="102"/>
        <end position="124"/>
    </location>
</feature>
<gene>
    <name evidence="3" type="ORF">BD626DRAFT_235609</name>
</gene>
<dbReference type="STRING" id="97359.A0A550CJ33"/>
<dbReference type="Proteomes" id="UP000320762">
    <property type="component" value="Unassembled WGS sequence"/>
</dbReference>
<feature type="region of interest" description="Disordered" evidence="1">
    <location>
        <begin position="312"/>
        <end position="367"/>
    </location>
</feature>
<feature type="region of interest" description="Disordered" evidence="1">
    <location>
        <begin position="430"/>
        <end position="473"/>
    </location>
</feature>
<evidence type="ECO:0000256" key="1">
    <source>
        <dbReference type="SAM" id="MobiDB-lite"/>
    </source>
</evidence>
<accession>A0A550CJ33</accession>
<dbReference type="AlphaFoldDB" id="A0A550CJ33"/>
<feature type="region of interest" description="Disordered" evidence="1">
    <location>
        <begin position="144"/>
        <end position="179"/>
    </location>
</feature>
<organism evidence="3 4">
    <name type="scientific">Schizophyllum amplum</name>
    <dbReference type="NCBI Taxonomy" id="97359"/>
    <lineage>
        <taxon>Eukaryota</taxon>
        <taxon>Fungi</taxon>
        <taxon>Dikarya</taxon>
        <taxon>Basidiomycota</taxon>
        <taxon>Agaricomycotina</taxon>
        <taxon>Agaricomycetes</taxon>
        <taxon>Agaricomycetidae</taxon>
        <taxon>Agaricales</taxon>
        <taxon>Schizophyllaceae</taxon>
        <taxon>Schizophyllum</taxon>
    </lineage>
</organism>
<evidence type="ECO:0000256" key="2">
    <source>
        <dbReference type="SAM" id="Phobius"/>
    </source>
</evidence>